<gene>
    <name evidence="1" type="ORF">NTJ_02477</name>
</gene>
<sequence length="95" mass="10786">MQAKKDLGKEPVEEIFDGYGPKTLVSGWNYSAESFPKDRIDDEYDQRLSSYLRLGVLNIPTPPSTVKDAQETTLVLKSNLDNSKKTMAKKMPYEQ</sequence>
<proteinExistence type="predicted"/>
<evidence type="ECO:0000313" key="1">
    <source>
        <dbReference type="EMBL" id="BES89671.1"/>
    </source>
</evidence>
<evidence type="ECO:0000313" key="2">
    <source>
        <dbReference type="Proteomes" id="UP001307889"/>
    </source>
</evidence>
<keyword evidence="2" id="KW-1185">Reference proteome</keyword>
<protein>
    <submittedName>
        <fullName evidence="1">Uncharacterized protein</fullName>
    </submittedName>
</protein>
<dbReference type="EMBL" id="AP028909">
    <property type="protein sequence ID" value="BES89671.1"/>
    <property type="molecule type" value="Genomic_DNA"/>
</dbReference>
<reference evidence="1 2" key="1">
    <citation type="submission" date="2023-09" db="EMBL/GenBank/DDBJ databases">
        <title>Nesidiocoris tenuis whole genome shotgun sequence.</title>
        <authorList>
            <person name="Shibata T."/>
            <person name="Shimoda M."/>
            <person name="Kobayashi T."/>
            <person name="Uehara T."/>
        </authorList>
    </citation>
    <scope>NUCLEOTIDE SEQUENCE [LARGE SCALE GENOMIC DNA]</scope>
    <source>
        <strain evidence="1 2">Japan</strain>
    </source>
</reference>
<accession>A0ABN7AFK9</accession>
<name>A0ABN7AFK9_9HEMI</name>
<organism evidence="1 2">
    <name type="scientific">Nesidiocoris tenuis</name>
    <dbReference type="NCBI Taxonomy" id="355587"/>
    <lineage>
        <taxon>Eukaryota</taxon>
        <taxon>Metazoa</taxon>
        <taxon>Ecdysozoa</taxon>
        <taxon>Arthropoda</taxon>
        <taxon>Hexapoda</taxon>
        <taxon>Insecta</taxon>
        <taxon>Pterygota</taxon>
        <taxon>Neoptera</taxon>
        <taxon>Paraneoptera</taxon>
        <taxon>Hemiptera</taxon>
        <taxon>Heteroptera</taxon>
        <taxon>Panheteroptera</taxon>
        <taxon>Cimicomorpha</taxon>
        <taxon>Miridae</taxon>
        <taxon>Dicyphina</taxon>
        <taxon>Nesidiocoris</taxon>
    </lineage>
</organism>
<dbReference type="Proteomes" id="UP001307889">
    <property type="component" value="Chromosome 1"/>
</dbReference>